<dbReference type="InterPro" id="IPR052735">
    <property type="entry name" value="NAD_biosynth-regulator"/>
</dbReference>
<dbReference type="Gene3D" id="3.40.50.620">
    <property type="entry name" value="HUPs"/>
    <property type="match status" value="1"/>
</dbReference>
<evidence type="ECO:0000256" key="1">
    <source>
        <dbReference type="SAM" id="MobiDB-lite"/>
    </source>
</evidence>
<evidence type="ECO:0000313" key="2">
    <source>
        <dbReference type="EMBL" id="POR05339.1"/>
    </source>
</evidence>
<dbReference type="InterPro" id="IPR014729">
    <property type="entry name" value="Rossmann-like_a/b/a_fold"/>
</dbReference>
<dbReference type="SUPFAM" id="SSF52374">
    <property type="entry name" value="Nucleotidylyl transferase"/>
    <property type="match status" value="1"/>
</dbReference>
<dbReference type="PANTHER" id="PTHR37512">
    <property type="entry name" value="TRIFUNCTIONAL NAD BIOSYNTHESIS/REGULATOR PROTEIN NADR"/>
    <property type="match status" value="1"/>
</dbReference>
<comment type="caution">
    <text evidence="2">The sequence shown here is derived from an EMBL/GenBank/DDBJ whole genome shotgun (WGS) entry which is preliminary data.</text>
</comment>
<dbReference type="EMBL" id="LPWH01000003">
    <property type="protein sequence ID" value="POR05339.1"/>
    <property type="molecule type" value="Genomic_DNA"/>
</dbReference>
<dbReference type="PANTHER" id="PTHR37512:SF1">
    <property type="entry name" value="NADR_TTD14 AAA DOMAIN-CONTAINING PROTEIN"/>
    <property type="match status" value="1"/>
</dbReference>
<proteinExistence type="predicted"/>
<dbReference type="Proteomes" id="UP000237350">
    <property type="component" value="Unassembled WGS sequence"/>
</dbReference>
<feature type="compositionally biased region" description="Basic and acidic residues" evidence="1">
    <location>
        <begin position="288"/>
        <end position="298"/>
    </location>
</feature>
<organism evidence="2 3">
    <name type="scientific">Alkalispirochaeta sphaeroplastigenens</name>
    <dbReference type="NCBI Taxonomy" id="1187066"/>
    <lineage>
        <taxon>Bacteria</taxon>
        <taxon>Pseudomonadati</taxon>
        <taxon>Spirochaetota</taxon>
        <taxon>Spirochaetia</taxon>
        <taxon>Spirochaetales</taxon>
        <taxon>Spirochaetaceae</taxon>
        <taxon>Alkalispirochaeta</taxon>
    </lineage>
</organism>
<feature type="region of interest" description="Disordered" evidence="1">
    <location>
        <begin position="217"/>
        <end position="298"/>
    </location>
</feature>
<evidence type="ECO:0008006" key="4">
    <source>
        <dbReference type="Google" id="ProtNLM"/>
    </source>
</evidence>
<protein>
    <recommendedName>
        <fullName evidence="4">Cytidyltransferase-like domain-containing protein</fullName>
    </recommendedName>
</protein>
<reference evidence="3" key="1">
    <citation type="submission" date="2015-12" db="EMBL/GenBank/DDBJ databases">
        <authorList>
            <person name="Lodha T.D."/>
            <person name="Chintalapati S."/>
            <person name="Chintalapati V.R."/>
            <person name="Sravanthi T."/>
        </authorList>
    </citation>
    <scope>NUCLEOTIDE SEQUENCE [LARGE SCALE GENOMIC DNA]</scope>
    <source>
        <strain evidence="3">JC133</strain>
    </source>
</reference>
<evidence type="ECO:0000313" key="3">
    <source>
        <dbReference type="Proteomes" id="UP000237350"/>
    </source>
</evidence>
<dbReference type="AlphaFoldDB" id="A0A2S4K0Q4"/>
<accession>A0A2S4K0Q4</accession>
<gene>
    <name evidence="2" type="ORF">AU468_01270</name>
</gene>
<sequence>MPPHTGHLYLVDFARAMVDHLYILVCTLSSEQIPGEKRFAWMQELAPHSTVLHITREIPQAHRDSPQAPALWAQAIRQAVPDEITRVFASESYGHDLARHLKAQFIPLDPSRHNIPVSASMIRQDPWKHWDYIPPPVRPWFLRRLAVLGNPALARTLAADLGTVAAHPYEEFLGTTGTTLSGEECRRANRATLEALSRQARRVLVLDLPSERSLGDLPAGHLPHLVIGETPPGPKPGRSPGTPFLRTTEATVHRVERILAPPGPARLPEGDSSRLENSSVQLDPGPARPEENSARQKN</sequence>
<name>A0A2S4K0Q4_9SPIO</name>
<keyword evidence="3" id="KW-1185">Reference proteome</keyword>